<accession>A0A545TBI8</accession>
<name>A0A545TBI8_9GAMM</name>
<keyword evidence="4 11" id="KW-1134">Transmembrane beta strand</keyword>
<dbReference type="GO" id="GO:0044718">
    <property type="term" value="P:siderophore transmembrane transport"/>
    <property type="evidence" value="ECO:0007669"/>
    <property type="project" value="TreeGrafter"/>
</dbReference>
<feature type="signal peptide" evidence="13">
    <location>
        <begin position="1"/>
        <end position="24"/>
    </location>
</feature>
<evidence type="ECO:0000256" key="1">
    <source>
        <dbReference type="ARBA" id="ARBA00004571"/>
    </source>
</evidence>
<keyword evidence="3 11" id="KW-0813">Transport</keyword>
<feature type="domain" description="TonB-dependent receptor plug" evidence="15">
    <location>
        <begin position="52"/>
        <end position="158"/>
    </location>
</feature>
<evidence type="ECO:0008006" key="18">
    <source>
        <dbReference type="Google" id="ProtNLM"/>
    </source>
</evidence>
<keyword evidence="6 13" id="KW-0732">Signal</keyword>
<gene>
    <name evidence="16" type="ORF">FLL45_06255</name>
</gene>
<evidence type="ECO:0000256" key="10">
    <source>
        <dbReference type="ARBA" id="ARBA00023237"/>
    </source>
</evidence>
<dbReference type="InterPro" id="IPR037066">
    <property type="entry name" value="Plug_dom_sf"/>
</dbReference>
<keyword evidence="10 11" id="KW-0998">Cell outer membrane</keyword>
<keyword evidence="17" id="KW-1185">Reference proteome</keyword>
<reference evidence="16 17" key="1">
    <citation type="submission" date="2019-06" db="EMBL/GenBank/DDBJ databases">
        <title>Draft genome of Aliikangiella marina GYP-15.</title>
        <authorList>
            <person name="Wang G."/>
        </authorList>
    </citation>
    <scope>NUCLEOTIDE SEQUENCE [LARGE SCALE GENOMIC DNA]</scope>
    <source>
        <strain evidence="16 17">GYP-15</strain>
    </source>
</reference>
<dbReference type="Gene3D" id="2.170.130.10">
    <property type="entry name" value="TonB-dependent receptor, plug domain"/>
    <property type="match status" value="1"/>
</dbReference>
<sequence>MKYKFVSALLLGLCHSILGQNVSAKDAMTLFNLPLEELLKVKVVSKTEENISQTPGIASVYYPEQLMAMGLHSVSEFLSFASSVEINPAVGGINPIQIRGLSDANNQKVLFLLDGKPYWMPSHGDIPINGIPLVMIEKIEVIRGPASVVYGTNSSSGVINIVTKSNAQGLFSQSIDTQGVIQSGLYHTIASNDGHFDFALALRQDDGYDAETRNTLAAFDAGCLCFPLAEPQSLNRTTEHASFLGQYHSDSLNFILQKYQEETSAIASGTFLSPAIYKQYGTLLSAQYSLNNDYSKTLFYSDWNQYYWRRDIEGVLAFNGIAGDGLQGFDNQGRANYRWRTGISYELFLSDNTRWLLGVENETRSTENNKFRDDANGDVLSLITQPPFNLPFVIQPDGSILLIDAGKLDETAFLAQLDHSSDNWRLVAGLRQVDNEFSGSHLSPRVSYIYSVSEQSTLKLLYSEGFNSPTFRQITGRNTFGIPQEVNVQAEIIETSEIAYTQNDQFFNQSIVVFYTRAKDLIQTSFNGISNSVEVVERSGAEYELQIQYSDFQLLTNVTYLKQGDQNIENDPTALFSSRWLVKLGGVYQIDQHSIGLSLRASSARAEVNSNYLLNSSYQYQSDQWRFYASIKNLLDEKVLFPDVRNQEAVIFQGEPERSLSIGLEYRF</sequence>
<dbReference type="OrthoDB" id="9760620at2"/>
<evidence type="ECO:0000256" key="7">
    <source>
        <dbReference type="ARBA" id="ARBA00023077"/>
    </source>
</evidence>
<keyword evidence="7 12" id="KW-0798">TonB box</keyword>
<dbReference type="Gene3D" id="2.40.170.20">
    <property type="entry name" value="TonB-dependent receptor, beta-barrel domain"/>
    <property type="match status" value="1"/>
</dbReference>
<evidence type="ECO:0000256" key="8">
    <source>
        <dbReference type="ARBA" id="ARBA00023136"/>
    </source>
</evidence>
<dbReference type="InterPro" id="IPR000531">
    <property type="entry name" value="Beta-barrel_TonB"/>
</dbReference>
<organism evidence="16 17">
    <name type="scientific">Aliikangiella marina</name>
    <dbReference type="NCBI Taxonomy" id="1712262"/>
    <lineage>
        <taxon>Bacteria</taxon>
        <taxon>Pseudomonadati</taxon>
        <taxon>Pseudomonadota</taxon>
        <taxon>Gammaproteobacteria</taxon>
        <taxon>Oceanospirillales</taxon>
        <taxon>Pleioneaceae</taxon>
        <taxon>Aliikangiella</taxon>
    </lineage>
</organism>
<dbReference type="EMBL" id="VIKR01000002">
    <property type="protein sequence ID" value="TQV74561.1"/>
    <property type="molecule type" value="Genomic_DNA"/>
</dbReference>
<dbReference type="InterPro" id="IPR012910">
    <property type="entry name" value="Plug_dom"/>
</dbReference>
<evidence type="ECO:0000256" key="9">
    <source>
        <dbReference type="ARBA" id="ARBA00023170"/>
    </source>
</evidence>
<evidence type="ECO:0000256" key="11">
    <source>
        <dbReference type="PROSITE-ProRule" id="PRU01360"/>
    </source>
</evidence>
<comment type="caution">
    <text evidence="16">The sequence shown here is derived from an EMBL/GenBank/DDBJ whole genome shotgun (WGS) entry which is preliminary data.</text>
</comment>
<evidence type="ECO:0000259" key="15">
    <source>
        <dbReference type="Pfam" id="PF07715"/>
    </source>
</evidence>
<dbReference type="GO" id="GO:0009279">
    <property type="term" value="C:cell outer membrane"/>
    <property type="evidence" value="ECO:0007669"/>
    <property type="project" value="UniProtKB-SubCell"/>
</dbReference>
<evidence type="ECO:0000256" key="12">
    <source>
        <dbReference type="RuleBase" id="RU003357"/>
    </source>
</evidence>
<proteinExistence type="inferred from homology"/>
<evidence type="ECO:0000256" key="13">
    <source>
        <dbReference type="SAM" id="SignalP"/>
    </source>
</evidence>
<dbReference type="SUPFAM" id="SSF56935">
    <property type="entry name" value="Porins"/>
    <property type="match status" value="1"/>
</dbReference>
<dbReference type="RefSeq" id="WP_142941176.1">
    <property type="nucleotide sequence ID" value="NZ_VIKR01000002.1"/>
</dbReference>
<feature type="domain" description="TonB-dependent receptor-like beta-barrel" evidence="14">
    <location>
        <begin position="271"/>
        <end position="634"/>
    </location>
</feature>
<dbReference type="Pfam" id="PF00593">
    <property type="entry name" value="TonB_dep_Rec_b-barrel"/>
    <property type="match status" value="1"/>
</dbReference>
<evidence type="ECO:0000256" key="4">
    <source>
        <dbReference type="ARBA" id="ARBA00022452"/>
    </source>
</evidence>
<feature type="chain" id="PRO_5021991268" description="TonB-dependent receptor" evidence="13">
    <location>
        <begin position="25"/>
        <end position="668"/>
    </location>
</feature>
<evidence type="ECO:0000259" key="14">
    <source>
        <dbReference type="Pfam" id="PF00593"/>
    </source>
</evidence>
<evidence type="ECO:0000256" key="5">
    <source>
        <dbReference type="ARBA" id="ARBA00022692"/>
    </source>
</evidence>
<keyword evidence="9" id="KW-0675">Receptor</keyword>
<dbReference type="PANTHER" id="PTHR30069:SF29">
    <property type="entry name" value="HEMOGLOBIN AND HEMOGLOBIN-HAPTOGLOBIN-BINDING PROTEIN 1-RELATED"/>
    <property type="match status" value="1"/>
</dbReference>
<comment type="similarity">
    <text evidence="2">Belongs to the TonB-dependent receptor family. Hemoglobin/haptoglobin binding protein subfamily.</text>
</comment>
<dbReference type="GO" id="GO:0015344">
    <property type="term" value="F:siderophore uptake transmembrane transporter activity"/>
    <property type="evidence" value="ECO:0007669"/>
    <property type="project" value="TreeGrafter"/>
</dbReference>
<comment type="subcellular location">
    <subcellularLocation>
        <location evidence="1 11">Cell outer membrane</location>
        <topology evidence="1 11">Multi-pass membrane protein</topology>
    </subcellularLocation>
</comment>
<dbReference type="Pfam" id="PF07715">
    <property type="entry name" value="Plug"/>
    <property type="match status" value="1"/>
</dbReference>
<evidence type="ECO:0000256" key="3">
    <source>
        <dbReference type="ARBA" id="ARBA00022448"/>
    </source>
</evidence>
<dbReference type="InterPro" id="IPR039426">
    <property type="entry name" value="TonB-dep_rcpt-like"/>
</dbReference>
<dbReference type="AlphaFoldDB" id="A0A545TBI8"/>
<dbReference type="PANTHER" id="PTHR30069">
    <property type="entry name" value="TONB-DEPENDENT OUTER MEMBRANE RECEPTOR"/>
    <property type="match status" value="1"/>
</dbReference>
<evidence type="ECO:0000313" key="17">
    <source>
        <dbReference type="Proteomes" id="UP000317839"/>
    </source>
</evidence>
<evidence type="ECO:0000313" key="16">
    <source>
        <dbReference type="EMBL" id="TQV74561.1"/>
    </source>
</evidence>
<dbReference type="Proteomes" id="UP000317839">
    <property type="component" value="Unassembled WGS sequence"/>
</dbReference>
<keyword evidence="8 11" id="KW-0472">Membrane</keyword>
<protein>
    <recommendedName>
        <fullName evidence="18">TonB-dependent receptor</fullName>
    </recommendedName>
</protein>
<evidence type="ECO:0000256" key="2">
    <source>
        <dbReference type="ARBA" id="ARBA00008143"/>
    </source>
</evidence>
<evidence type="ECO:0000256" key="6">
    <source>
        <dbReference type="ARBA" id="ARBA00022729"/>
    </source>
</evidence>
<dbReference type="PROSITE" id="PS52016">
    <property type="entry name" value="TONB_DEPENDENT_REC_3"/>
    <property type="match status" value="1"/>
</dbReference>
<keyword evidence="5 11" id="KW-0812">Transmembrane</keyword>
<dbReference type="InterPro" id="IPR036942">
    <property type="entry name" value="Beta-barrel_TonB_sf"/>
</dbReference>